<dbReference type="Pfam" id="PF00431">
    <property type="entry name" value="CUB"/>
    <property type="match status" value="1"/>
</dbReference>
<feature type="transmembrane region" description="Helical" evidence="5">
    <location>
        <begin position="1449"/>
        <end position="1470"/>
    </location>
</feature>
<name>A0A819F1G2_9BILA</name>
<feature type="region of interest" description="Disordered" evidence="4">
    <location>
        <begin position="2258"/>
        <end position="2280"/>
    </location>
</feature>
<feature type="compositionally biased region" description="Polar residues" evidence="4">
    <location>
        <begin position="1257"/>
        <end position="1287"/>
    </location>
</feature>
<feature type="compositionally biased region" description="Basic residues" evidence="4">
    <location>
        <begin position="1662"/>
        <end position="1671"/>
    </location>
</feature>
<protein>
    <recommendedName>
        <fullName evidence="6">CUB domain-containing protein</fullName>
    </recommendedName>
</protein>
<evidence type="ECO:0000256" key="2">
    <source>
        <dbReference type="PROSITE-ProRule" id="PRU00059"/>
    </source>
</evidence>
<feature type="compositionally biased region" description="Polar residues" evidence="4">
    <location>
        <begin position="1719"/>
        <end position="1738"/>
    </location>
</feature>
<evidence type="ECO:0000256" key="3">
    <source>
        <dbReference type="SAM" id="Coils"/>
    </source>
</evidence>
<evidence type="ECO:0000313" key="7">
    <source>
        <dbReference type="EMBL" id="CAF3861193.1"/>
    </source>
</evidence>
<keyword evidence="1 2" id="KW-1015">Disulfide bond</keyword>
<dbReference type="SMART" id="SM00042">
    <property type="entry name" value="CUB"/>
    <property type="match status" value="1"/>
</dbReference>
<keyword evidence="5" id="KW-0812">Transmembrane</keyword>
<dbReference type="PROSITE" id="PS01180">
    <property type="entry name" value="CUB"/>
    <property type="match status" value="1"/>
</dbReference>
<reference evidence="7" key="1">
    <citation type="submission" date="2021-02" db="EMBL/GenBank/DDBJ databases">
        <authorList>
            <person name="Nowell W R."/>
        </authorList>
    </citation>
    <scope>NUCLEOTIDE SEQUENCE</scope>
</reference>
<comment type="caution">
    <text evidence="2">Lacks conserved residue(s) required for the propagation of feature annotation.</text>
</comment>
<organism evidence="7 8">
    <name type="scientific">Rotaria sordida</name>
    <dbReference type="NCBI Taxonomy" id="392033"/>
    <lineage>
        <taxon>Eukaryota</taxon>
        <taxon>Metazoa</taxon>
        <taxon>Spiralia</taxon>
        <taxon>Gnathifera</taxon>
        <taxon>Rotifera</taxon>
        <taxon>Eurotatoria</taxon>
        <taxon>Bdelloidea</taxon>
        <taxon>Philodinida</taxon>
        <taxon>Philodinidae</taxon>
        <taxon>Rotaria</taxon>
    </lineage>
</organism>
<feature type="coiled-coil region" evidence="3">
    <location>
        <begin position="377"/>
        <end position="578"/>
    </location>
</feature>
<feature type="region of interest" description="Disordered" evidence="4">
    <location>
        <begin position="1658"/>
        <end position="1679"/>
    </location>
</feature>
<accession>A0A819F1G2</accession>
<feature type="region of interest" description="Disordered" evidence="4">
    <location>
        <begin position="50"/>
        <end position="79"/>
    </location>
</feature>
<feature type="disulfide bond" evidence="2">
    <location>
        <begin position="803"/>
        <end position="830"/>
    </location>
</feature>
<dbReference type="PANTHER" id="PTHR21574">
    <property type="entry name" value="CENTROSOMAL PROTEIN OF 120 KDA"/>
    <property type="match status" value="1"/>
</dbReference>
<evidence type="ECO:0000256" key="1">
    <source>
        <dbReference type="ARBA" id="ARBA00023157"/>
    </source>
</evidence>
<dbReference type="InterPro" id="IPR000859">
    <property type="entry name" value="CUB_dom"/>
</dbReference>
<evidence type="ECO:0000313" key="8">
    <source>
        <dbReference type="Proteomes" id="UP000663823"/>
    </source>
</evidence>
<dbReference type="GO" id="GO:0005813">
    <property type="term" value="C:centrosome"/>
    <property type="evidence" value="ECO:0007669"/>
    <property type="project" value="TreeGrafter"/>
</dbReference>
<gene>
    <name evidence="7" type="ORF">OTI717_LOCUS21707</name>
</gene>
<comment type="caution">
    <text evidence="7">The sequence shown here is derived from an EMBL/GenBank/DDBJ whole genome shotgun (WGS) entry which is preliminary data.</text>
</comment>
<dbReference type="Proteomes" id="UP000663823">
    <property type="component" value="Unassembled WGS sequence"/>
</dbReference>
<feature type="compositionally biased region" description="Low complexity" evidence="4">
    <location>
        <begin position="67"/>
        <end position="78"/>
    </location>
</feature>
<dbReference type="SUPFAM" id="SSF49854">
    <property type="entry name" value="Spermadhesin, CUB domain"/>
    <property type="match status" value="1"/>
</dbReference>
<dbReference type="Gene3D" id="2.60.120.290">
    <property type="entry name" value="Spermadhesin, CUB domain"/>
    <property type="match status" value="1"/>
</dbReference>
<feature type="region of interest" description="Disordered" evidence="4">
    <location>
        <begin position="1255"/>
        <end position="1287"/>
    </location>
</feature>
<dbReference type="GO" id="GO:1903724">
    <property type="term" value="P:positive regulation of centriole elongation"/>
    <property type="evidence" value="ECO:0007669"/>
    <property type="project" value="TreeGrafter"/>
</dbReference>
<feature type="coiled-coil region" evidence="3">
    <location>
        <begin position="622"/>
        <end position="649"/>
    </location>
</feature>
<feature type="region of interest" description="Disordered" evidence="4">
    <location>
        <begin position="2128"/>
        <end position="2147"/>
    </location>
</feature>
<feature type="region of interest" description="Disordered" evidence="4">
    <location>
        <begin position="1719"/>
        <end position="1753"/>
    </location>
</feature>
<evidence type="ECO:0000259" key="6">
    <source>
        <dbReference type="PROSITE" id="PS01180"/>
    </source>
</evidence>
<keyword evidence="3" id="KW-0175">Coiled coil</keyword>
<keyword evidence="5" id="KW-0472">Membrane</keyword>
<sequence>MDKTFDVLTETYNLRIVSLNENENEKLQTIEDEDSQPIVKVEITLARETSINKQKSKNDKQQRKRSNSPNTNPSSNTTIVEHENSIPQRVQQISINNHATTDDRLFSPIFHNINDHNLSHHYCLSIDLKSLRNLRLLHSTYLYCRYVYPFLGTSTPILTHPPLHIPYTASSPPNEHLLPHGLCIFNFAVNTEQLTSHFHREPLTIEIYRRDQERSERKDELFGIVHVQLDKVLQAEKQRCSSNVNGILGWRQTWTQALPVIGHNTEKCAELLVTITLEDLGALHLNSITTPRSQSVPPHHCDLDTVFHRTHDDPYIQAAYELQLWKENKEREFEKHLRELEAKKIYELMEAFKEKDRERESILQKKIKEYGDLEKQMKRTLMDIEKREKQLNVKEQEVQRMHIDLKRDYDNKYIEIREASKRLQEQSEHQITLEKSKNQALDDEIVRLKRSVAEWEKRHRDKEQEFFSYKEKQRNIPEVKLQAEINMLTIEKNELQRKLDASLTSAERYKQQWLKALKEYQRLKQREQDQSKFLLQKQQQELEHMRLRYLAAEENEIMKSDHKQLENIKNELNKLKEVSSTPTITGDFQSNLSDDNDHLEQVDQQLGVLIEHRDTLLQTGTYTHNDALIQELERRIQEAMKRKNSIDLSITMNFNIISLILFIIFIQQSLTQVPPVVPLTNALTAVYCHNSDEPGIMTIRCGPNEKIRMLDAFDATVKHRSRLPIQCLKQKQQYSKELNENSNSVDCKIHTSFTSACSGRENCTLHMQRIRLNSVQDNCHNELVDYTMAFFECISDVFIHDVCSSQAITSAWGTLQTPNFPNPYTSSDDCWCKLSTQLQHRLLLSIIVFQLIPYDKHCAGAGLYLQSSNEQRSTQCTYLQQGHNYLSDTNSLYINFYSRTPTVRGGFWIIYEASHPNAEVHLHCGSHDKIGVPSSSNSQLSPSISTPFDHGWSRLAFNNPSNPTTPINDHMMRMRMRFTSTTPYSSINTNYKINTSTAVGAFTYPHGALTTFELAYGPSGWYLKHPIDALNKTLNKFVRTTTVTPTLSISKWNFTWYYTRPRRIKLVTTKRTSTTTTTESTTTTKQTTLVFSTTTKTTTTTTTISTSTSTTQTATAHQRLLFTHQPWVFYSSSSSQSFTPITKTTTIKSTIQSSTSSPTLSSMIIKSTLPLPTPWYSPAGPFDWWQWQWYTKKSKTSSINFHYTTQTITTSTQITSTTRKISPTTSTIVITTTTTPSTTVTTASTLMTTISTTRLTESPSTTRLTKPPSTTRLTEPPSTTRLTEPPSTTRLTKLPNMITTSSKYEPTADWLQWPYKEIDTNKKDPSDDDFEDEYQDWLDYFTASKNQGIITSTVTPSTLISISSEQPYPYLDHIPTKSKWKVITINTPPAKRHHSQPNPGVNERNALGIQSNEQTSPSNVHNMIRRVIEQRNKKNSTDYGWLSKTDMTIVAVSILFVILLAIINLILFAVRRHRHRIQGRHLLSTSISSTLDNRRLGGGGGGGGSGHLHSQTFTDTTNGLINTTNNTNNNNDILPAVGEIVIWDEKDQGGYMIDNNGTWAKIEGRQWFGSHIFKNCSKTPLAKSFRSRFRFMRHLDKKANHHHHHHPQPPITHQIQQQTFKFPLLMDTATLSPVPEADDYESSELSLSDIIIRSSATTLNHSNRRSHHHQHQPLMKSERKHDLSLYGQQQTTKTIQALIHTEQQQNDDDYYKRIGNNGDNSNYTGMSENALRDSSITDQETDRSLGNEIDAGGPVVVSVPTMIRRDDDTGTITDGAESIYNPHYSIQSVNEYSHRNYIQSNTNTGPFSTKPSISTFKPTTNNSVIIGYCQNDFQSLDPKLLFKTNDKTSLIEHQPFYRCTQSVQLSTYDSGFVDEQTVGSLTAINNINEFENNLINKDKNEHMSMDDILLTKSEEDDDDDNDDDGDLQLNDLITDELRNSNQQKWKNISKHVSFQEEHITQRFSPPLPPLSSSFNTIANPETLSNPFDTYDVSPDVIQSVPIAPPLLKSFLPPTTTLNDNSLTTSSVFTVQKQITSIDNEDDNTESIIMNHLHSVKSLKKFFETKMVIQQPISTLQTITCSQSITTINEQKFDRSSITKEQKSIDESDQRQEMMNKVLESLKKKKLYSRTTNDTPEPSGRCSAMTTSSYDSNITQNLAVQRHYSRRFRSSSTSNNSLYPGGNIIIHINPTNSYHNKRAYSQDRQHYHTTDHHLSNIEKWKQEQQRQIESDDEDNISENSMLWQARTKLNEFVTRTRKTQQQQSPYYTTCTNGGTPSEDIYMYDDNESVTAETRF</sequence>
<dbReference type="EMBL" id="CAJOAX010003565">
    <property type="protein sequence ID" value="CAF3861193.1"/>
    <property type="molecule type" value="Genomic_DNA"/>
</dbReference>
<dbReference type="InterPro" id="IPR039893">
    <property type="entry name" value="CEP120-like"/>
</dbReference>
<evidence type="ECO:0000256" key="4">
    <source>
        <dbReference type="SAM" id="MobiDB-lite"/>
    </source>
</evidence>
<dbReference type="CDD" id="cd00041">
    <property type="entry name" value="CUB"/>
    <property type="match status" value="1"/>
</dbReference>
<proteinExistence type="predicted"/>
<dbReference type="PANTHER" id="PTHR21574:SF0">
    <property type="entry name" value="CENTROSOMAL PROTEIN OF 120 KDA"/>
    <property type="match status" value="1"/>
</dbReference>
<dbReference type="InterPro" id="IPR035914">
    <property type="entry name" value="Sperma_CUB_dom_sf"/>
</dbReference>
<feature type="compositionally biased region" description="Polar residues" evidence="4">
    <location>
        <begin position="2258"/>
        <end position="2274"/>
    </location>
</feature>
<evidence type="ECO:0000256" key="5">
    <source>
        <dbReference type="SAM" id="Phobius"/>
    </source>
</evidence>
<keyword evidence="5" id="KW-1133">Transmembrane helix</keyword>
<feature type="domain" description="CUB" evidence="6">
    <location>
        <begin position="803"/>
        <end position="914"/>
    </location>
</feature>